<accession>A0AAV7M816</accession>
<comment type="caution">
    <text evidence="2">The sequence shown here is derived from an EMBL/GenBank/DDBJ whole genome shotgun (WGS) entry which is preliminary data.</text>
</comment>
<name>A0AAV7M816_PLEWA</name>
<sequence length="89" mass="8864">MEVQVFGGAEGVVSTGHDPDGVLVDTGDSASDSIGAIPVGDLVAIRNGYGNGQGRGGIHPGLCQEGNIWGVGVEHVPEFDDVFACGAGV</sequence>
<protein>
    <submittedName>
        <fullName evidence="2">Uncharacterized protein</fullName>
    </submittedName>
</protein>
<keyword evidence="3" id="KW-1185">Reference proteome</keyword>
<evidence type="ECO:0000313" key="3">
    <source>
        <dbReference type="Proteomes" id="UP001066276"/>
    </source>
</evidence>
<evidence type="ECO:0000313" key="2">
    <source>
        <dbReference type="EMBL" id="KAJ1099930.1"/>
    </source>
</evidence>
<organism evidence="2 3">
    <name type="scientific">Pleurodeles waltl</name>
    <name type="common">Iberian ribbed newt</name>
    <dbReference type="NCBI Taxonomy" id="8319"/>
    <lineage>
        <taxon>Eukaryota</taxon>
        <taxon>Metazoa</taxon>
        <taxon>Chordata</taxon>
        <taxon>Craniata</taxon>
        <taxon>Vertebrata</taxon>
        <taxon>Euteleostomi</taxon>
        <taxon>Amphibia</taxon>
        <taxon>Batrachia</taxon>
        <taxon>Caudata</taxon>
        <taxon>Salamandroidea</taxon>
        <taxon>Salamandridae</taxon>
        <taxon>Pleurodelinae</taxon>
        <taxon>Pleurodeles</taxon>
    </lineage>
</organism>
<gene>
    <name evidence="2" type="ORF">NDU88_005023</name>
</gene>
<proteinExistence type="predicted"/>
<feature type="region of interest" description="Disordered" evidence="1">
    <location>
        <begin position="1"/>
        <end position="27"/>
    </location>
</feature>
<dbReference type="AlphaFoldDB" id="A0AAV7M816"/>
<dbReference type="EMBL" id="JANPWB010000014">
    <property type="protein sequence ID" value="KAJ1099930.1"/>
    <property type="molecule type" value="Genomic_DNA"/>
</dbReference>
<reference evidence="2" key="1">
    <citation type="journal article" date="2022" name="bioRxiv">
        <title>Sequencing and chromosome-scale assembly of the giantPleurodeles waltlgenome.</title>
        <authorList>
            <person name="Brown T."/>
            <person name="Elewa A."/>
            <person name="Iarovenko S."/>
            <person name="Subramanian E."/>
            <person name="Araus A.J."/>
            <person name="Petzold A."/>
            <person name="Susuki M."/>
            <person name="Suzuki K.-i.T."/>
            <person name="Hayashi T."/>
            <person name="Toyoda A."/>
            <person name="Oliveira C."/>
            <person name="Osipova E."/>
            <person name="Leigh N.D."/>
            <person name="Simon A."/>
            <person name="Yun M.H."/>
        </authorList>
    </citation>
    <scope>NUCLEOTIDE SEQUENCE</scope>
    <source>
        <strain evidence="2">20211129_DDA</strain>
        <tissue evidence="2">Liver</tissue>
    </source>
</reference>
<dbReference type="Proteomes" id="UP001066276">
    <property type="component" value="Chromosome 10"/>
</dbReference>
<evidence type="ECO:0000256" key="1">
    <source>
        <dbReference type="SAM" id="MobiDB-lite"/>
    </source>
</evidence>